<dbReference type="VEuPathDB" id="FungiDB:I7I51_08960"/>
<dbReference type="AlphaFoldDB" id="A0A8A1M1R6"/>
<reference evidence="1" key="1">
    <citation type="submission" date="2021-01" db="EMBL/GenBank/DDBJ databases">
        <title>Chromosome-level genome assembly of a human fungal pathogen reveals clustering of transcriptionally co-regulated genes.</title>
        <authorList>
            <person name="Voorhies M."/>
            <person name="Cohen S."/>
            <person name="Shea T.P."/>
            <person name="Petrus S."/>
            <person name="Munoz J.F."/>
            <person name="Poplawski S."/>
            <person name="Goldman W.E."/>
            <person name="Michael T."/>
            <person name="Cuomo C.A."/>
            <person name="Sil A."/>
            <person name="Beyhan S."/>
        </authorList>
    </citation>
    <scope>NUCLEOTIDE SEQUENCE</scope>
    <source>
        <strain evidence="1">WU24</strain>
    </source>
</reference>
<evidence type="ECO:0000313" key="1">
    <source>
        <dbReference type="EMBL" id="QSS59525.1"/>
    </source>
</evidence>
<accession>A0A8A1M1R6</accession>
<proteinExistence type="predicted"/>
<protein>
    <submittedName>
        <fullName evidence="1">Uncharacterized protein</fullName>
    </submittedName>
</protein>
<gene>
    <name evidence="1" type="ORF">I7I51_08960</name>
</gene>
<dbReference type="Proteomes" id="UP000663671">
    <property type="component" value="Chromosome 2"/>
</dbReference>
<sequence>LRKEEQHVVFLAVKTSEAYSSDWKERQLSLDQPPANELCLAAAVPGLFHVTGLSTAYHLLQAPKGLPLSFKKVQRPAKISIDLGPDEHGGQSHATSNEYRRLKFFPKPLWHPAPEFRIG</sequence>
<feature type="non-terminal residue" evidence="1">
    <location>
        <position position="119"/>
    </location>
</feature>
<evidence type="ECO:0000313" key="2">
    <source>
        <dbReference type="Proteomes" id="UP000663671"/>
    </source>
</evidence>
<dbReference type="EMBL" id="CP069109">
    <property type="protein sequence ID" value="QSS59525.1"/>
    <property type="molecule type" value="Genomic_DNA"/>
</dbReference>
<name>A0A8A1M1R6_AJECA</name>
<dbReference type="OrthoDB" id="10390299at2759"/>
<organism evidence="1 2">
    <name type="scientific">Ajellomyces capsulatus</name>
    <name type="common">Darling's disease fungus</name>
    <name type="synonym">Histoplasma capsulatum</name>
    <dbReference type="NCBI Taxonomy" id="5037"/>
    <lineage>
        <taxon>Eukaryota</taxon>
        <taxon>Fungi</taxon>
        <taxon>Dikarya</taxon>
        <taxon>Ascomycota</taxon>
        <taxon>Pezizomycotina</taxon>
        <taxon>Eurotiomycetes</taxon>
        <taxon>Eurotiomycetidae</taxon>
        <taxon>Onygenales</taxon>
        <taxon>Ajellomycetaceae</taxon>
        <taxon>Histoplasma</taxon>
    </lineage>
</organism>